<dbReference type="NCBIfam" id="TIGR00531">
    <property type="entry name" value="BCCP"/>
    <property type="match status" value="1"/>
</dbReference>
<dbReference type="InterPro" id="IPR000089">
    <property type="entry name" value="Biotin_lipoyl"/>
</dbReference>
<comment type="function">
    <text evidence="3">This protein is a component of the acetyl coenzyme A carboxylase complex; first, biotin carboxylase catalyzes the carboxylation of the carrier protein and then the transcarboxylase transfers the carboxyl group to form malonyl-CoA.</text>
</comment>
<sequence>MNINEILVLIDKLNETSINELNLTDNSFSLHISKNIANTSVSHVPEIVTPKLTIEKSTNDQTIETFNEKDIIVKSPLVGIYYEAASVDAKPFVSIGQKVNAGDVVCIIEAMKIFNEIKSPCSGIVKKIFPSNLEVIEYDQSLIVIGEDI</sequence>
<dbReference type="UniPathway" id="UPA00094"/>
<keyword evidence="3" id="KW-0275">Fatty acid biosynthesis</keyword>
<dbReference type="Pfam" id="PF00364">
    <property type="entry name" value="Biotin_lipoyl"/>
    <property type="match status" value="1"/>
</dbReference>
<keyword evidence="3" id="KW-0444">Lipid biosynthesis</keyword>
<dbReference type="GO" id="GO:0009317">
    <property type="term" value="C:acetyl-CoA carboxylase complex"/>
    <property type="evidence" value="ECO:0007669"/>
    <property type="project" value="InterPro"/>
</dbReference>
<dbReference type="PANTHER" id="PTHR45266:SF3">
    <property type="entry name" value="OXALOACETATE DECARBOXYLASE ALPHA CHAIN"/>
    <property type="match status" value="1"/>
</dbReference>
<dbReference type="InterPro" id="IPR011053">
    <property type="entry name" value="Single_hybrid_motif"/>
</dbReference>
<keyword evidence="2 3" id="KW-0092">Biotin</keyword>
<dbReference type="Gene3D" id="2.40.50.100">
    <property type="match status" value="1"/>
</dbReference>
<comment type="pathway">
    <text evidence="3">Lipid metabolism; fatty acid biosynthesis.</text>
</comment>
<name>A0A6A7KA68_9FIRM</name>
<dbReference type="SUPFAM" id="SSF51230">
    <property type="entry name" value="Single hybrid motif"/>
    <property type="match status" value="1"/>
</dbReference>
<evidence type="ECO:0000313" key="5">
    <source>
        <dbReference type="EMBL" id="MPW26380.1"/>
    </source>
</evidence>
<keyword evidence="6" id="KW-1185">Reference proteome</keyword>
<dbReference type="PROSITE" id="PS50968">
    <property type="entry name" value="BIOTINYL_LIPOYL"/>
    <property type="match status" value="1"/>
</dbReference>
<dbReference type="PANTHER" id="PTHR45266">
    <property type="entry name" value="OXALOACETATE DECARBOXYLASE ALPHA CHAIN"/>
    <property type="match status" value="1"/>
</dbReference>
<evidence type="ECO:0000259" key="4">
    <source>
        <dbReference type="PROSITE" id="PS50968"/>
    </source>
</evidence>
<accession>A0A6A7KA68</accession>
<dbReference type="EMBL" id="WHNX01000017">
    <property type="protein sequence ID" value="MPW26380.1"/>
    <property type="molecule type" value="Genomic_DNA"/>
</dbReference>
<proteinExistence type="predicted"/>
<evidence type="ECO:0000313" key="6">
    <source>
        <dbReference type="Proteomes" id="UP000440004"/>
    </source>
</evidence>
<evidence type="ECO:0000256" key="2">
    <source>
        <dbReference type="ARBA" id="ARBA00023267"/>
    </source>
</evidence>
<protein>
    <recommendedName>
        <fullName evidence="1 3">Biotin carboxyl carrier protein of acetyl-CoA carboxylase</fullName>
    </recommendedName>
</protein>
<dbReference type="GO" id="GO:0003989">
    <property type="term" value="F:acetyl-CoA carboxylase activity"/>
    <property type="evidence" value="ECO:0007669"/>
    <property type="project" value="InterPro"/>
</dbReference>
<feature type="domain" description="Lipoyl-binding" evidence="4">
    <location>
        <begin position="70"/>
        <end position="146"/>
    </location>
</feature>
<comment type="caution">
    <text evidence="5">The sequence shown here is derived from an EMBL/GenBank/DDBJ whole genome shotgun (WGS) entry which is preliminary data.</text>
</comment>
<dbReference type="InterPro" id="IPR001249">
    <property type="entry name" value="AcCoA_biotinCC"/>
</dbReference>
<keyword evidence="3" id="KW-0443">Lipid metabolism</keyword>
<reference evidence="5 6" key="1">
    <citation type="submission" date="2019-10" db="EMBL/GenBank/DDBJ databases">
        <title>Alkalibaculum tamaniensis sp.nov., a new alkaliphilic acetogen, isolated on methoxylated aromatics from a mud volcano.</title>
        <authorList>
            <person name="Khomyakova M.A."/>
            <person name="Merkel A.Y."/>
            <person name="Bonch-Osmolovskaya E.A."/>
            <person name="Slobodkin A.I."/>
        </authorList>
    </citation>
    <scope>NUCLEOTIDE SEQUENCE [LARGE SCALE GENOMIC DNA]</scope>
    <source>
        <strain evidence="5 6">M08DMB</strain>
    </source>
</reference>
<dbReference type="AlphaFoldDB" id="A0A6A7KA68"/>
<dbReference type="PRINTS" id="PR01071">
    <property type="entry name" value="ACOABIOTINCC"/>
</dbReference>
<dbReference type="Proteomes" id="UP000440004">
    <property type="component" value="Unassembled WGS sequence"/>
</dbReference>
<dbReference type="GO" id="GO:0006633">
    <property type="term" value="P:fatty acid biosynthetic process"/>
    <property type="evidence" value="ECO:0007669"/>
    <property type="project" value="UniProtKB-UniPathway"/>
</dbReference>
<dbReference type="CDD" id="cd06850">
    <property type="entry name" value="biotinyl_domain"/>
    <property type="match status" value="1"/>
</dbReference>
<gene>
    <name evidence="5" type="primary">accB</name>
    <name evidence="5" type="ORF">GC105_11330</name>
</gene>
<evidence type="ECO:0000256" key="3">
    <source>
        <dbReference type="RuleBase" id="RU364072"/>
    </source>
</evidence>
<dbReference type="RefSeq" id="WP_152804828.1">
    <property type="nucleotide sequence ID" value="NZ_WHNX01000017.1"/>
</dbReference>
<keyword evidence="3" id="KW-0276">Fatty acid metabolism</keyword>
<organism evidence="5 6">
    <name type="scientific">Alkalibaculum sporogenes</name>
    <dbReference type="NCBI Taxonomy" id="2655001"/>
    <lineage>
        <taxon>Bacteria</taxon>
        <taxon>Bacillati</taxon>
        <taxon>Bacillota</taxon>
        <taxon>Clostridia</taxon>
        <taxon>Eubacteriales</taxon>
        <taxon>Eubacteriaceae</taxon>
        <taxon>Alkalibaculum</taxon>
    </lineage>
</organism>
<dbReference type="InterPro" id="IPR050709">
    <property type="entry name" value="Biotin_Carboxyl_Carrier/Decarb"/>
</dbReference>
<evidence type="ECO:0000256" key="1">
    <source>
        <dbReference type="ARBA" id="ARBA00017562"/>
    </source>
</evidence>